<protein>
    <recommendedName>
        <fullName evidence="4">Fenitrothion hydrolase</fullName>
    </recommendedName>
</protein>
<evidence type="ECO:0000313" key="3">
    <source>
        <dbReference type="Proteomes" id="UP000679307"/>
    </source>
</evidence>
<dbReference type="Proteomes" id="UP000679307">
    <property type="component" value="Chromosome"/>
</dbReference>
<name>A0ABX8EHD6_9ACTN</name>
<dbReference type="EMBL" id="CP075371">
    <property type="protein sequence ID" value="QVT79310.1"/>
    <property type="molecule type" value="Genomic_DNA"/>
</dbReference>
<feature type="transmembrane region" description="Helical" evidence="1">
    <location>
        <begin position="327"/>
        <end position="348"/>
    </location>
</feature>
<feature type="transmembrane region" description="Helical" evidence="1">
    <location>
        <begin position="187"/>
        <end position="207"/>
    </location>
</feature>
<evidence type="ECO:0008006" key="4">
    <source>
        <dbReference type="Google" id="ProtNLM"/>
    </source>
</evidence>
<proteinExistence type="predicted"/>
<reference evidence="2 3" key="1">
    <citation type="submission" date="2021-05" db="EMBL/GenBank/DDBJ databases">
        <title>Complete genome of Nocardioides aquaticus KCTC 9944T isolated from meromictic and hypersaline Ekho Lake, Antarctica.</title>
        <authorList>
            <person name="Hwang K."/>
            <person name="Kim K.M."/>
            <person name="Choe H."/>
        </authorList>
    </citation>
    <scope>NUCLEOTIDE SEQUENCE [LARGE SCALE GENOMIC DNA]</scope>
    <source>
        <strain evidence="2 3">KCTC 9944</strain>
    </source>
</reference>
<accession>A0ABX8EHD6</accession>
<keyword evidence="1" id="KW-1133">Transmembrane helix</keyword>
<feature type="transmembrane region" description="Helical" evidence="1">
    <location>
        <begin position="250"/>
        <end position="268"/>
    </location>
</feature>
<feature type="transmembrane region" description="Helical" evidence="1">
    <location>
        <begin position="105"/>
        <end position="127"/>
    </location>
</feature>
<organism evidence="2 3">
    <name type="scientific">Nocardioides aquaticus</name>
    <dbReference type="NCBI Taxonomy" id="160826"/>
    <lineage>
        <taxon>Bacteria</taxon>
        <taxon>Bacillati</taxon>
        <taxon>Actinomycetota</taxon>
        <taxon>Actinomycetes</taxon>
        <taxon>Propionibacteriales</taxon>
        <taxon>Nocardioidaceae</taxon>
        <taxon>Nocardioides</taxon>
    </lineage>
</organism>
<keyword evidence="1" id="KW-0812">Transmembrane</keyword>
<feature type="transmembrane region" description="Helical" evidence="1">
    <location>
        <begin position="73"/>
        <end position="93"/>
    </location>
</feature>
<feature type="transmembrane region" description="Helical" evidence="1">
    <location>
        <begin position="419"/>
        <end position="442"/>
    </location>
</feature>
<feature type="transmembrane region" description="Helical" evidence="1">
    <location>
        <begin position="20"/>
        <end position="44"/>
    </location>
</feature>
<feature type="transmembrane region" description="Helical" evidence="1">
    <location>
        <begin position="292"/>
        <end position="315"/>
    </location>
</feature>
<dbReference type="RefSeq" id="WP_214058784.1">
    <property type="nucleotide sequence ID" value="NZ_BAAAHS010000187.1"/>
</dbReference>
<sequence>MGAAVDVSAHGLGGGADLPIPASFAVAGGTAALTVSFLVLLLAWRRARYADAEVGLVVPRTLAVVIDHPALRVAVRTIGLAVAAFAAWAAVAGEDLLTNPVFGLVYVWLWVGIVPVSLLLGPVISLASPARTIHLILARATGGDPDQGIATMPSWLGYWPAAIGLFAFVWLELVYPEATYLGPLRLWFALYLAATVIGAAVFGASWLSRSDPFEVYANLVSRLSVWGRRADGTLIMVSPLRNMTGLRGEAGLVAVVAVLLGSTAFDSFRESVPWVRFSQRTMLDNTALDTGVLLAACALVGTTFFAAVAAAGPGNDGTPRRHMPRRLAASIVPVIVGYMVAHYLTLFVEVGQQTLVQVSDPLSNGSDLFGTSGWGVSYFLSTNPTLLATIKVLAIVVGHVLGVIVAHDRSLQLLPPRRHLVGQLPLLGAMTLYTFTGLYLLFGL</sequence>
<keyword evidence="1" id="KW-0472">Membrane</keyword>
<feature type="transmembrane region" description="Helical" evidence="1">
    <location>
        <begin position="386"/>
        <end position="407"/>
    </location>
</feature>
<feature type="transmembrane region" description="Helical" evidence="1">
    <location>
        <begin position="155"/>
        <end position="175"/>
    </location>
</feature>
<evidence type="ECO:0000313" key="2">
    <source>
        <dbReference type="EMBL" id="QVT79310.1"/>
    </source>
</evidence>
<evidence type="ECO:0000256" key="1">
    <source>
        <dbReference type="SAM" id="Phobius"/>
    </source>
</evidence>
<gene>
    <name evidence="2" type="ORF">ENKNEFLB_01691</name>
</gene>
<keyword evidence="3" id="KW-1185">Reference proteome</keyword>